<dbReference type="AlphaFoldDB" id="A0AA95KQ85"/>
<evidence type="ECO:0000313" key="1">
    <source>
        <dbReference type="EMBL" id="WGZ96375.1"/>
    </source>
</evidence>
<dbReference type="Proteomes" id="UP001301326">
    <property type="component" value="Chromosome"/>
</dbReference>
<dbReference type="KEGG" id="tput:QJT81_10575"/>
<organism evidence="1">
    <name type="scientific">Candidatus Thiothrix putei</name>
    <dbReference type="NCBI Taxonomy" id="3080811"/>
    <lineage>
        <taxon>Bacteria</taxon>
        <taxon>Pseudomonadati</taxon>
        <taxon>Pseudomonadota</taxon>
        <taxon>Gammaproteobacteria</taxon>
        <taxon>Thiotrichales</taxon>
        <taxon>Thiotrichaceae</taxon>
        <taxon>Thiothrix</taxon>
    </lineage>
</organism>
<sequence>MNKLLVSLVIATIAWFVFKDGSYGRYAVAFFDASGKLLVWVFTVDGCGEACNSVTKRLFPGVF</sequence>
<reference evidence="1" key="2">
    <citation type="submission" date="2023-04" db="EMBL/GenBank/DDBJ databases">
        <authorList>
            <person name="Beletskiy A.V."/>
            <person name="Mardanov A.V."/>
            <person name="Ravin N.V."/>
        </authorList>
    </citation>
    <scope>NUCLEOTIDE SEQUENCE</scope>
    <source>
        <strain evidence="1">GKL-02</strain>
    </source>
</reference>
<dbReference type="EMBL" id="CP124756">
    <property type="protein sequence ID" value="WGZ96375.1"/>
    <property type="molecule type" value="Genomic_DNA"/>
</dbReference>
<proteinExistence type="predicted"/>
<accession>A0AA95KQ85</accession>
<protein>
    <submittedName>
        <fullName evidence="1">Uncharacterized protein</fullName>
    </submittedName>
</protein>
<name>A0AA95KQ85_9GAMM</name>
<reference evidence="1" key="1">
    <citation type="journal article" date="2023" name="Int. J. Mol. Sci.">
        <title>Metagenomics Revealed a New Genus 'Candidatus Thiocaldithrix dubininis' gen. nov., sp. nov. and a New Species 'Candidatus Thiothrix putei' sp. nov. in the Family Thiotrichaceae, Some Members of Which Have Traits of Both Na+- and H+-Motive Energetics.</title>
        <authorList>
            <person name="Ravin N.V."/>
            <person name="Muntyan M.S."/>
            <person name="Smolyakov D.D."/>
            <person name="Rudenko T.S."/>
            <person name="Beletsky A.V."/>
            <person name="Mardanov A.V."/>
            <person name="Grabovich M.Y."/>
        </authorList>
    </citation>
    <scope>NUCLEOTIDE SEQUENCE</scope>
    <source>
        <strain evidence="1">GKL-02</strain>
    </source>
</reference>
<gene>
    <name evidence="1" type="ORF">QJT81_10575</name>
</gene>